<keyword evidence="2" id="KW-1185">Reference proteome</keyword>
<sequence length="76" mass="8915">MQWAVLLCLQWNSAYFPAEHFLPESEKEQQVCFIYLLKVTNFAQRGNITHNKTLAICEGYFYQLKVTDFAHRGAWG</sequence>
<accession>A0A3D9CZA7</accession>
<comment type="caution">
    <text evidence="1">The sequence shown here is derived from an EMBL/GenBank/DDBJ whole genome shotgun (WGS) entry which is preliminary data.</text>
</comment>
<protein>
    <submittedName>
        <fullName evidence="1">Uncharacterized protein</fullName>
    </submittedName>
</protein>
<dbReference type="EMBL" id="QNUH01000053">
    <property type="protein sequence ID" value="REC70978.1"/>
    <property type="molecule type" value="Genomic_DNA"/>
</dbReference>
<dbReference type="AlphaFoldDB" id="A0A3D9CZA7"/>
<proteinExistence type="predicted"/>
<dbReference type="Proteomes" id="UP000257030">
    <property type="component" value="Unassembled WGS sequence"/>
</dbReference>
<evidence type="ECO:0000313" key="1">
    <source>
        <dbReference type="EMBL" id="REC70978.1"/>
    </source>
</evidence>
<name>A0A3D9CZA7_9FLAO</name>
<gene>
    <name evidence="1" type="ORF">DRF60_20740</name>
</gene>
<evidence type="ECO:0000313" key="2">
    <source>
        <dbReference type="Proteomes" id="UP000257030"/>
    </source>
</evidence>
<organism evidence="1 2">
    <name type="scientific">Chryseobacterium elymi</name>
    <dbReference type="NCBI Taxonomy" id="395936"/>
    <lineage>
        <taxon>Bacteria</taxon>
        <taxon>Pseudomonadati</taxon>
        <taxon>Bacteroidota</taxon>
        <taxon>Flavobacteriia</taxon>
        <taxon>Flavobacteriales</taxon>
        <taxon>Weeksellaceae</taxon>
        <taxon>Chryseobacterium group</taxon>
        <taxon>Chryseobacterium</taxon>
    </lineage>
</organism>
<reference evidence="1 2" key="1">
    <citation type="journal article" date="2010" name="Syst. Appl. Microbiol.">
        <title>Four new species of Chryseobacterium from the rhizosphere of coastal sand dune plants, Chryseobacterium elymi sp. nov., Chryseobacterium hagamense sp. nov., Chryseobacterium lathyri sp. nov. and Chryseobacterium rhizosphaerae sp. nov.</title>
        <authorList>
            <person name="Cho S.H."/>
            <person name="Lee K.S."/>
            <person name="Shin D.S."/>
            <person name="Han J.H."/>
            <person name="Park K.S."/>
            <person name="Lee C.H."/>
            <person name="Park K.H."/>
            <person name="Kim S.B."/>
        </authorList>
    </citation>
    <scope>NUCLEOTIDE SEQUENCE [LARGE SCALE GENOMIC DNA]</scope>
    <source>
        <strain evidence="1 2">KCTC 22547</strain>
    </source>
</reference>